<feature type="compositionally biased region" description="Low complexity" evidence="1">
    <location>
        <begin position="211"/>
        <end position="232"/>
    </location>
</feature>
<name>A0ABR0IP12_9PEZI</name>
<dbReference type="GeneID" id="87963462"/>
<feature type="compositionally biased region" description="Basic and acidic residues" evidence="1">
    <location>
        <begin position="137"/>
        <end position="148"/>
    </location>
</feature>
<evidence type="ECO:0000313" key="3">
    <source>
        <dbReference type="Proteomes" id="UP001323617"/>
    </source>
</evidence>
<feature type="compositionally biased region" description="Low complexity" evidence="1">
    <location>
        <begin position="312"/>
        <end position="327"/>
    </location>
</feature>
<dbReference type="Proteomes" id="UP001323617">
    <property type="component" value="Unassembled WGS sequence"/>
</dbReference>
<feature type="region of interest" description="Disordered" evidence="1">
    <location>
        <begin position="348"/>
        <end position="371"/>
    </location>
</feature>
<feature type="region of interest" description="Disordered" evidence="1">
    <location>
        <begin position="413"/>
        <end position="444"/>
    </location>
</feature>
<feature type="region of interest" description="Disordered" evidence="1">
    <location>
        <begin position="187"/>
        <end position="327"/>
    </location>
</feature>
<protein>
    <submittedName>
        <fullName evidence="2">Uncharacterized protein</fullName>
    </submittedName>
</protein>
<sequence>MHLVLVKSGAPLTPLQLFCKQCVDMREAKRTTRKTGRESVILESLDRKIQRQESLREDAQEGFKLEELPAGMGERRGLISTDRSAGATSLGVSTSSLDKLADVIPKQLGVKERDFDAVEGYNLDSNRHGNRHFPARTQEKGMDGRERLPLTSGRKPKGVSKLHFAALHRSRSEHQIANLESGVERHSLVADSSKSKQHERSLSKTSLEPMTLGSSSSVTSSRRLSSASLRTLKAYRSPPQSNRGSVGSLKFSSQVSTPPEVVTGNNILPSPPKRQRQSSQNPSRFRVNLKDELYPPSAPISLGNKQTPGPNPKSSAPSSSFCPSTSPTTRGLSGLYFALNLGAESKVNRDLGFKPPSPPSSSPVREPRSRRHRAIIRARAAVLSPATTPHAPFTRSPLRRSFPVVAPESTATQIPTFEPGDRGSATPFRSPGNCEGKVNSTPKRKRSEPLLHYQQYAGGEESEKEMFIPDVAKLAESYQRMRQYEGQAFGSFGSPTRRRELPEGGVVRRMSELDTLFEEDGDRVVSVDSDLAWKIERYDE</sequence>
<feature type="compositionally biased region" description="Polar residues" evidence="1">
    <location>
        <begin position="238"/>
        <end position="268"/>
    </location>
</feature>
<reference evidence="2 3" key="1">
    <citation type="journal article" date="2023" name="bioRxiv">
        <title>High-quality genome assemblies of four members of thePodospora anserinaspecies complex.</title>
        <authorList>
            <person name="Ament-Velasquez S.L."/>
            <person name="Vogan A.A."/>
            <person name="Wallerman O."/>
            <person name="Hartmann F."/>
            <person name="Gautier V."/>
            <person name="Silar P."/>
            <person name="Giraud T."/>
            <person name="Johannesson H."/>
        </authorList>
    </citation>
    <scope>NUCLEOTIDE SEQUENCE [LARGE SCALE GENOMIC DNA]</scope>
    <source>
        <strain evidence="2 3">CBS 124.78</strain>
    </source>
</reference>
<feature type="compositionally biased region" description="Basic and acidic residues" evidence="1">
    <location>
        <begin position="187"/>
        <end position="202"/>
    </location>
</feature>
<feature type="region of interest" description="Disordered" evidence="1">
    <location>
        <begin position="121"/>
        <end position="157"/>
    </location>
</feature>
<dbReference type="EMBL" id="JAFFHC010000001">
    <property type="protein sequence ID" value="KAK4682127.1"/>
    <property type="molecule type" value="Genomic_DNA"/>
</dbReference>
<keyword evidence="3" id="KW-1185">Reference proteome</keyword>
<comment type="caution">
    <text evidence="2">The sequence shown here is derived from an EMBL/GenBank/DDBJ whole genome shotgun (WGS) entry which is preliminary data.</text>
</comment>
<dbReference type="RefSeq" id="XP_062805597.1">
    <property type="nucleotide sequence ID" value="XM_062942597.1"/>
</dbReference>
<evidence type="ECO:0000256" key="1">
    <source>
        <dbReference type="SAM" id="MobiDB-lite"/>
    </source>
</evidence>
<proteinExistence type="predicted"/>
<accession>A0ABR0IP12</accession>
<gene>
    <name evidence="2" type="ORF">QC764_113450</name>
</gene>
<organism evidence="2 3">
    <name type="scientific">Podospora pseudoanserina</name>
    <dbReference type="NCBI Taxonomy" id="2609844"/>
    <lineage>
        <taxon>Eukaryota</taxon>
        <taxon>Fungi</taxon>
        <taxon>Dikarya</taxon>
        <taxon>Ascomycota</taxon>
        <taxon>Pezizomycotina</taxon>
        <taxon>Sordariomycetes</taxon>
        <taxon>Sordariomycetidae</taxon>
        <taxon>Sordariales</taxon>
        <taxon>Podosporaceae</taxon>
        <taxon>Podospora</taxon>
    </lineage>
</organism>
<evidence type="ECO:0000313" key="2">
    <source>
        <dbReference type="EMBL" id="KAK4682127.1"/>
    </source>
</evidence>